<dbReference type="SMART" id="SM00895">
    <property type="entry name" value="FCD"/>
    <property type="match status" value="1"/>
</dbReference>
<evidence type="ECO:0000256" key="1">
    <source>
        <dbReference type="ARBA" id="ARBA00023015"/>
    </source>
</evidence>
<accession>A0A917PQG1</accession>
<keyword evidence="3" id="KW-0804">Transcription</keyword>
<dbReference type="SUPFAM" id="SSF46785">
    <property type="entry name" value="Winged helix' DNA-binding domain"/>
    <property type="match status" value="1"/>
</dbReference>
<dbReference type="SUPFAM" id="SSF48008">
    <property type="entry name" value="GntR ligand-binding domain-like"/>
    <property type="match status" value="1"/>
</dbReference>
<gene>
    <name evidence="5" type="ORF">GCM10009304_12300</name>
</gene>
<dbReference type="InterPro" id="IPR008920">
    <property type="entry name" value="TF_FadR/GntR_C"/>
</dbReference>
<evidence type="ECO:0000313" key="5">
    <source>
        <dbReference type="EMBL" id="GGJ88104.1"/>
    </source>
</evidence>
<dbReference type="PRINTS" id="PR00035">
    <property type="entry name" value="HTHGNTR"/>
</dbReference>
<dbReference type="SMART" id="SM00345">
    <property type="entry name" value="HTH_GNTR"/>
    <property type="match status" value="1"/>
</dbReference>
<reference evidence="5" key="1">
    <citation type="journal article" date="2014" name="Int. J. Syst. Evol. Microbiol.">
        <title>Complete genome sequence of Corynebacterium casei LMG S-19264T (=DSM 44701T), isolated from a smear-ripened cheese.</title>
        <authorList>
            <consortium name="US DOE Joint Genome Institute (JGI-PGF)"/>
            <person name="Walter F."/>
            <person name="Albersmeier A."/>
            <person name="Kalinowski J."/>
            <person name="Ruckert C."/>
        </authorList>
    </citation>
    <scope>NUCLEOTIDE SEQUENCE</scope>
    <source>
        <strain evidence="5">JCM 30078</strain>
    </source>
</reference>
<keyword evidence="2" id="KW-0238">DNA-binding</keyword>
<dbReference type="CDD" id="cd07377">
    <property type="entry name" value="WHTH_GntR"/>
    <property type="match status" value="1"/>
</dbReference>
<dbReference type="Pfam" id="PF07729">
    <property type="entry name" value="FCD"/>
    <property type="match status" value="1"/>
</dbReference>
<feature type="domain" description="HTH gntR-type" evidence="4">
    <location>
        <begin position="10"/>
        <end position="78"/>
    </location>
</feature>
<sequence length="250" mass="27915">MDYKRPQPRKSRHANIVQELGKRIVSGELKPDEKVPLEAELCEQYGVSRPVVREAIRVLVAKGLAVSKPRVGTLVRPRKDWHLLDPDVLYWLVESTPHSEFFSTLVGVRRIIEPSVCSLAATTANPDDIAAIEDAYRRMELATTREEMLQPDLDFHRSVAEATHNDLLVYLSNMLSIALRESIRFSSNRPNLQALTLPRHKAILTAIKHRDALAAHQASLVQLEDTRMALDAVVASERPGAPAPADQDIG</sequence>
<dbReference type="RefSeq" id="WP_188982260.1">
    <property type="nucleotide sequence ID" value="NZ_BMPO01000002.1"/>
</dbReference>
<keyword evidence="6" id="KW-1185">Reference proteome</keyword>
<dbReference type="PANTHER" id="PTHR43537">
    <property type="entry name" value="TRANSCRIPTIONAL REGULATOR, GNTR FAMILY"/>
    <property type="match status" value="1"/>
</dbReference>
<dbReference type="GO" id="GO:0003677">
    <property type="term" value="F:DNA binding"/>
    <property type="evidence" value="ECO:0007669"/>
    <property type="project" value="UniProtKB-KW"/>
</dbReference>
<dbReference type="Pfam" id="PF00392">
    <property type="entry name" value="GntR"/>
    <property type="match status" value="1"/>
</dbReference>
<protein>
    <submittedName>
        <fullName evidence="5">GntR family transcriptional regulator</fullName>
    </submittedName>
</protein>
<name>A0A917PQG1_9PSED</name>
<evidence type="ECO:0000256" key="2">
    <source>
        <dbReference type="ARBA" id="ARBA00023125"/>
    </source>
</evidence>
<evidence type="ECO:0000256" key="3">
    <source>
        <dbReference type="ARBA" id="ARBA00023163"/>
    </source>
</evidence>
<keyword evidence="1" id="KW-0805">Transcription regulation</keyword>
<evidence type="ECO:0000313" key="6">
    <source>
        <dbReference type="Proteomes" id="UP000635983"/>
    </source>
</evidence>
<dbReference type="InterPro" id="IPR036390">
    <property type="entry name" value="WH_DNA-bd_sf"/>
</dbReference>
<reference evidence="5" key="2">
    <citation type="submission" date="2020-09" db="EMBL/GenBank/DDBJ databases">
        <authorList>
            <person name="Sun Q."/>
            <person name="Ohkuma M."/>
        </authorList>
    </citation>
    <scope>NUCLEOTIDE SEQUENCE</scope>
    <source>
        <strain evidence="5">JCM 30078</strain>
    </source>
</reference>
<evidence type="ECO:0000259" key="4">
    <source>
        <dbReference type="PROSITE" id="PS50949"/>
    </source>
</evidence>
<comment type="caution">
    <text evidence="5">The sequence shown here is derived from an EMBL/GenBank/DDBJ whole genome shotgun (WGS) entry which is preliminary data.</text>
</comment>
<dbReference type="GO" id="GO:0003700">
    <property type="term" value="F:DNA-binding transcription factor activity"/>
    <property type="evidence" value="ECO:0007669"/>
    <property type="project" value="InterPro"/>
</dbReference>
<proteinExistence type="predicted"/>
<dbReference type="InterPro" id="IPR000524">
    <property type="entry name" value="Tscrpt_reg_HTH_GntR"/>
</dbReference>
<dbReference type="EMBL" id="BMPO01000002">
    <property type="protein sequence ID" value="GGJ88104.1"/>
    <property type="molecule type" value="Genomic_DNA"/>
</dbReference>
<organism evidence="5 6">
    <name type="scientific">Pseudomonas matsuisoli</name>
    <dbReference type="NCBI Taxonomy" id="1515666"/>
    <lineage>
        <taxon>Bacteria</taxon>
        <taxon>Pseudomonadati</taxon>
        <taxon>Pseudomonadota</taxon>
        <taxon>Gammaproteobacteria</taxon>
        <taxon>Pseudomonadales</taxon>
        <taxon>Pseudomonadaceae</taxon>
        <taxon>Pseudomonas</taxon>
    </lineage>
</organism>
<dbReference type="Gene3D" id="1.10.10.10">
    <property type="entry name" value="Winged helix-like DNA-binding domain superfamily/Winged helix DNA-binding domain"/>
    <property type="match status" value="1"/>
</dbReference>
<dbReference type="AlphaFoldDB" id="A0A917PQG1"/>
<dbReference type="Gene3D" id="1.20.120.530">
    <property type="entry name" value="GntR ligand-binding domain-like"/>
    <property type="match status" value="1"/>
</dbReference>
<dbReference type="PANTHER" id="PTHR43537:SF44">
    <property type="entry name" value="GNTR FAMILY REGULATORY PROTEIN"/>
    <property type="match status" value="1"/>
</dbReference>
<dbReference type="Proteomes" id="UP000635983">
    <property type="component" value="Unassembled WGS sequence"/>
</dbReference>
<dbReference type="InterPro" id="IPR011711">
    <property type="entry name" value="GntR_C"/>
</dbReference>
<dbReference type="InterPro" id="IPR036388">
    <property type="entry name" value="WH-like_DNA-bd_sf"/>
</dbReference>
<dbReference type="PROSITE" id="PS50949">
    <property type="entry name" value="HTH_GNTR"/>
    <property type="match status" value="1"/>
</dbReference>